<evidence type="ECO:0000256" key="1">
    <source>
        <dbReference type="ARBA" id="ARBA00022801"/>
    </source>
</evidence>
<proteinExistence type="predicted"/>
<dbReference type="InterPro" id="IPR036380">
    <property type="entry name" value="Isochorismatase-like_sf"/>
</dbReference>
<dbReference type="Gene3D" id="3.40.50.850">
    <property type="entry name" value="Isochorismatase-like"/>
    <property type="match status" value="1"/>
</dbReference>
<dbReference type="PATRIC" id="fig|2041.4.peg.3385"/>
<reference evidence="3 4" key="1">
    <citation type="journal article" date="1991" name="Int. J. Syst. Bacteriol.">
        <title>Description of the erythromycin-producing bacterium Arthrobacter sp. strain NRRL B-3381 as Aeromicrobium erythreum gen. nov., sp. nov.</title>
        <authorList>
            <person name="Miller E.S."/>
            <person name="Woese C.R."/>
            <person name="Brenner S."/>
        </authorList>
    </citation>
    <scope>NUCLEOTIDE SEQUENCE [LARGE SCALE GENOMIC DNA]</scope>
    <source>
        <strain evidence="3 4">AR18</strain>
    </source>
</reference>
<dbReference type="SUPFAM" id="SSF52499">
    <property type="entry name" value="Isochorismatase-like hydrolases"/>
    <property type="match status" value="1"/>
</dbReference>
<accession>A0A0U4C589</accession>
<keyword evidence="1" id="KW-0378">Hydrolase</keyword>
<gene>
    <name evidence="3" type="ORF">AERYTH_16195</name>
</gene>
<dbReference type="PANTHER" id="PTHR43540:SF1">
    <property type="entry name" value="ISOCHORISMATASE HYDROLASE"/>
    <property type="match status" value="1"/>
</dbReference>
<dbReference type="CDD" id="cd00431">
    <property type="entry name" value="cysteine_hydrolases"/>
    <property type="match status" value="1"/>
</dbReference>
<dbReference type="GO" id="GO:0016787">
    <property type="term" value="F:hydrolase activity"/>
    <property type="evidence" value="ECO:0007669"/>
    <property type="project" value="UniProtKB-KW"/>
</dbReference>
<dbReference type="STRING" id="2041.AERYTH_16195"/>
<evidence type="ECO:0000313" key="3">
    <source>
        <dbReference type="EMBL" id="ALX06127.1"/>
    </source>
</evidence>
<organism evidence="3 4">
    <name type="scientific">Aeromicrobium erythreum</name>
    <dbReference type="NCBI Taxonomy" id="2041"/>
    <lineage>
        <taxon>Bacteria</taxon>
        <taxon>Bacillati</taxon>
        <taxon>Actinomycetota</taxon>
        <taxon>Actinomycetes</taxon>
        <taxon>Propionibacteriales</taxon>
        <taxon>Nocardioidaceae</taxon>
        <taxon>Aeromicrobium</taxon>
    </lineage>
</organism>
<dbReference type="Pfam" id="PF00857">
    <property type="entry name" value="Isochorismatase"/>
    <property type="match status" value="1"/>
</dbReference>
<evidence type="ECO:0000313" key="4">
    <source>
        <dbReference type="Proteomes" id="UP000067689"/>
    </source>
</evidence>
<dbReference type="RefSeq" id="WP_067861956.1">
    <property type="nucleotide sequence ID" value="NZ_CP011502.1"/>
</dbReference>
<dbReference type="AlphaFoldDB" id="A0A0U4C589"/>
<evidence type="ECO:0000259" key="2">
    <source>
        <dbReference type="Pfam" id="PF00857"/>
    </source>
</evidence>
<dbReference type="EMBL" id="CP011502">
    <property type="protein sequence ID" value="ALX06127.1"/>
    <property type="molecule type" value="Genomic_DNA"/>
</dbReference>
<dbReference type="OrthoDB" id="4426059at2"/>
<dbReference type="KEGG" id="aer:AERYTH_16195"/>
<name>A0A0U4C589_9ACTN</name>
<feature type="domain" description="Isochorismatase-like" evidence="2">
    <location>
        <begin position="4"/>
        <end position="169"/>
    </location>
</feature>
<dbReference type="InterPro" id="IPR050272">
    <property type="entry name" value="Isochorismatase-like_hydrls"/>
</dbReference>
<keyword evidence="4" id="KW-1185">Reference proteome</keyword>
<dbReference type="PANTHER" id="PTHR43540">
    <property type="entry name" value="PEROXYUREIDOACRYLATE/UREIDOACRYLATE AMIDOHYDROLASE-RELATED"/>
    <property type="match status" value="1"/>
</dbReference>
<dbReference type="InterPro" id="IPR000868">
    <property type="entry name" value="Isochorismatase-like_dom"/>
</dbReference>
<protein>
    <recommendedName>
        <fullName evidence="2">Isochorismatase-like domain-containing protein</fullName>
    </recommendedName>
</protein>
<dbReference type="Proteomes" id="UP000067689">
    <property type="component" value="Chromosome"/>
</dbReference>
<sequence length="173" mass="18206">MTQTWLVVVDPQRVFADVGSPWGSPMFAATLEPVRALAATLPTIVTRWVPAPDAERVGSWHAYFDAWPFADRPADDPMFEVVPELADVAAAATVVDAPTFGKWDVVRTVTGEAPDLVVAGVSTDCCVLSTVLAAADAGATVRVAVDGCAGSTPENHRRALDAMALYAPQVTLA</sequence>